<organism evidence="1 2">
    <name type="scientific">Grimontia marina</name>
    <dbReference type="NCBI Taxonomy" id="646534"/>
    <lineage>
        <taxon>Bacteria</taxon>
        <taxon>Pseudomonadati</taxon>
        <taxon>Pseudomonadota</taxon>
        <taxon>Gammaproteobacteria</taxon>
        <taxon>Vibrionales</taxon>
        <taxon>Vibrionaceae</taxon>
        <taxon>Grimontia</taxon>
    </lineage>
</organism>
<evidence type="ECO:0008006" key="3">
    <source>
        <dbReference type="Google" id="ProtNLM"/>
    </source>
</evidence>
<gene>
    <name evidence="1" type="ORF">GMA8713_02644</name>
</gene>
<protein>
    <recommendedName>
        <fullName evidence="3">Lipoprotein</fullName>
    </recommendedName>
</protein>
<dbReference type="Proteomes" id="UP000073601">
    <property type="component" value="Unassembled WGS sequence"/>
</dbReference>
<accession>A0A128FAN2</accession>
<reference evidence="2" key="1">
    <citation type="submission" date="2016-02" db="EMBL/GenBank/DDBJ databases">
        <authorList>
            <person name="Rodrigo-Torres Lidia"/>
            <person name="Arahal R.David."/>
        </authorList>
    </citation>
    <scope>NUCLEOTIDE SEQUENCE [LARGE SCALE GENOMIC DNA]</scope>
    <source>
        <strain evidence="2">CECT 8713</strain>
    </source>
</reference>
<sequence length="212" mass="23992">MLRASILAVSLLSVLGCSNEKDGDVFLEQCFADRQYNYECDGVTFTALEGLIEQASKEELMVRVGREPFTLSDPAGFEGLSDVDVDYLKNLSIKFSGTIKEATWIQKSFDVENPRIDWFEMPDKEHIDNILKEQKMRSAMLDARGGEHEAYQYCAAQAESFYGADCGFDPTFESIWDKDTLFTMVSCKGESGKKTRFKCSTYNGTTVLESYW</sequence>
<dbReference type="AlphaFoldDB" id="A0A128FAN2"/>
<name>A0A128FAN2_9GAMM</name>
<dbReference type="PROSITE" id="PS51257">
    <property type="entry name" value="PROKAR_LIPOPROTEIN"/>
    <property type="match status" value="1"/>
</dbReference>
<proteinExistence type="predicted"/>
<keyword evidence="2" id="KW-1185">Reference proteome</keyword>
<dbReference type="EMBL" id="FIZY01000023">
    <property type="protein sequence ID" value="CZF83376.1"/>
    <property type="molecule type" value="Genomic_DNA"/>
</dbReference>
<evidence type="ECO:0000313" key="2">
    <source>
        <dbReference type="Proteomes" id="UP000073601"/>
    </source>
</evidence>
<evidence type="ECO:0000313" key="1">
    <source>
        <dbReference type="EMBL" id="CZF83376.1"/>
    </source>
</evidence>